<comment type="similarity">
    <text evidence="11 12">Belongs to the TonB-dependent receptor family.</text>
</comment>
<evidence type="ECO:0000256" key="6">
    <source>
        <dbReference type="ARBA" id="ARBA00023004"/>
    </source>
</evidence>
<dbReference type="OrthoDB" id="9760333at2"/>
<evidence type="ECO:0000256" key="10">
    <source>
        <dbReference type="ARBA" id="ARBA00023237"/>
    </source>
</evidence>
<dbReference type="PROSITE" id="PS52016">
    <property type="entry name" value="TONB_DEPENDENT_REC_3"/>
    <property type="match status" value="1"/>
</dbReference>
<keyword evidence="2 11" id="KW-0813">Transport</keyword>
<keyword evidence="7" id="KW-0406">Ion transport</keyword>
<keyword evidence="17" id="KW-1185">Reference proteome</keyword>
<dbReference type="GO" id="GO:0006826">
    <property type="term" value="P:iron ion transport"/>
    <property type="evidence" value="ECO:0007669"/>
    <property type="project" value="UniProtKB-KW"/>
</dbReference>
<evidence type="ECO:0000256" key="1">
    <source>
        <dbReference type="ARBA" id="ARBA00004571"/>
    </source>
</evidence>
<organism evidence="16 17">
    <name type="scientific">Alterirhizorhabdus solaris</name>
    <dbReference type="NCBI Taxonomy" id="2529389"/>
    <lineage>
        <taxon>Bacteria</taxon>
        <taxon>Pseudomonadati</taxon>
        <taxon>Pseudomonadota</taxon>
        <taxon>Alphaproteobacteria</taxon>
        <taxon>Sphingomonadales</taxon>
        <taxon>Rhizorhabdaceae</taxon>
        <taxon>Alterirhizorhabdus</taxon>
    </lineage>
</organism>
<evidence type="ECO:0000256" key="13">
    <source>
        <dbReference type="SAM" id="SignalP"/>
    </source>
</evidence>
<protein>
    <submittedName>
        <fullName evidence="16">TonB-dependent receptor</fullName>
    </submittedName>
</protein>
<evidence type="ECO:0000313" key="16">
    <source>
        <dbReference type="EMBL" id="TVV75963.1"/>
    </source>
</evidence>
<comment type="subcellular location">
    <subcellularLocation>
        <location evidence="1 11">Cell outer membrane</location>
        <topology evidence="1 11">Multi-pass membrane protein</topology>
    </subcellularLocation>
</comment>
<reference evidence="16 17" key="1">
    <citation type="submission" date="2019-07" db="EMBL/GenBank/DDBJ databases">
        <title>Sphingomonas solaris sp. nov., isolated from a solar panel from Boston, Massachusetts.</title>
        <authorList>
            <person name="Tanner K."/>
            <person name="Pascual J."/>
            <person name="Mancuso C."/>
            <person name="Pereto J."/>
            <person name="Khalil A."/>
            <person name="Vilanova C."/>
        </authorList>
    </citation>
    <scope>NUCLEOTIDE SEQUENCE [LARGE SCALE GENOMIC DNA]</scope>
    <source>
        <strain evidence="16 17">R4DWN</strain>
    </source>
</reference>
<evidence type="ECO:0000256" key="5">
    <source>
        <dbReference type="ARBA" id="ARBA00022692"/>
    </source>
</evidence>
<dbReference type="CDD" id="cd01347">
    <property type="entry name" value="ligand_gated_channel"/>
    <property type="match status" value="1"/>
</dbReference>
<dbReference type="InterPro" id="IPR039426">
    <property type="entry name" value="TonB-dep_rcpt-like"/>
</dbReference>
<dbReference type="GO" id="GO:0009279">
    <property type="term" value="C:cell outer membrane"/>
    <property type="evidence" value="ECO:0007669"/>
    <property type="project" value="UniProtKB-SubCell"/>
</dbReference>
<evidence type="ECO:0000313" key="17">
    <source>
        <dbReference type="Proteomes" id="UP000318681"/>
    </source>
</evidence>
<evidence type="ECO:0000256" key="11">
    <source>
        <dbReference type="PROSITE-ProRule" id="PRU01360"/>
    </source>
</evidence>
<dbReference type="InterPro" id="IPR012910">
    <property type="entry name" value="Plug_dom"/>
</dbReference>
<evidence type="ECO:0000256" key="9">
    <source>
        <dbReference type="ARBA" id="ARBA00023136"/>
    </source>
</evidence>
<keyword evidence="9 11" id="KW-0472">Membrane</keyword>
<keyword evidence="5 11" id="KW-0812">Transmembrane</keyword>
<dbReference type="EMBL" id="VNIM01000015">
    <property type="protein sequence ID" value="TVV75963.1"/>
    <property type="molecule type" value="Genomic_DNA"/>
</dbReference>
<dbReference type="Gene3D" id="2.40.170.20">
    <property type="entry name" value="TonB-dependent receptor, beta-barrel domain"/>
    <property type="match status" value="1"/>
</dbReference>
<keyword evidence="3 11" id="KW-1134">Transmembrane beta strand</keyword>
<dbReference type="Pfam" id="PF00593">
    <property type="entry name" value="TonB_dep_Rec_b-barrel"/>
    <property type="match status" value="1"/>
</dbReference>
<dbReference type="SUPFAM" id="SSF56935">
    <property type="entry name" value="Porins"/>
    <property type="match status" value="1"/>
</dbReference>
<sequence>MMMKDREHMRLGRILMMFPGSVRRHSLLAFTALTTFGASLATAQTPVTPPAGGTGDVGSVPAPPAVISSGPLASAAANDTAGDIIVTAQRRVERLENVPLSITALPAATLSQAGITRFQDLGNISAGVQVSRGGAFTQPSIRGVTTLTTGVGYENNVAVYIDGFYQPDTVGINGDLVNVTDVQILKGPQGTLYGRNATGGAILVNTAAPSDTFTGSVNLSYARFDDKRAQLYLSGPITQGVNFSVAGYTRKSDGYIRDLDATGKKDFNAAPVKNTAIRTKLQLKPFDGVTLTAGYNHVYLLDARGLVFTVFDNSPASIDALPGRARDRNTASANFAPKNALKLDEGTLKAEITTGIGKLSSYTSYADRTIGIRFDFDASKLPISRTDQNARQKTFQQSVDYSIDAIDNVDLVIGGLYYHDKFRSNFVPTTNGVRGVQQFINTRGTAAAAYIDATYNITPNLFLTGGARYSYERKHLDYNVIPVAALLPVDTAASFSSVTPRFVARYELADRTNVYASYTQGFRSGTFPLTAQVRPALALPVRPEKIDAYEIGFKTADRGLRFETAAFYYDYRNLQVGLTVPDPTCTPGAPCGIVNLIGNARRAESYGGEASLSVTPVQDLNLRGSVAYTHARYTDFATATGTGLNATTQQNVPGQVQNWNGQQAARAPTWTANLGGDYTVPVAEGRLTFSANAAYTSSFVISNPSLFGALAAPVQVGKQRFRQGAYGLLNGSATWVGASGLSFGVYSDNITNTKYKVVSSGGAFGSYRQYGEPVTYGVRAGYKF</sequence>
<name>A0A558R991_9SPHN</name>
<comment type="caution">
    <text evidence="16">The sequence shown here is derived from an EMBL/GenBank/DDBJ whole genome shotgun (WGS) entry which is preliminary data.</text>
</comment>
<keyword evidence="6" id="KW-0408">Iron</keyword>
<evidence type="ECO:0000256" key="12">
    <source>
        <dbReference type="RuleBase" id="RU003357"/>
    </source>
</evidence>
<keyword evidence="4" id="KW-0410">Iron transport</keyword>
<dbReference type="AlphaFoldDB" id="A0A558R991"/>
<feature type="signal peptide" evidence="13">
    <location>
        <begin position="1"/>
        <end position="43"/>
    </location>
</feature>
<evidence type="ECO:0000259" key="14">
    <source>
        <dbReference type="Pfam" id="PF00593"/>
    </source>
</evidence>
<dbReference type="Proteomes" id="UP000318681">
    <property type="component" value="Unassembled WGS sequence"/>
</dbReference>
<dbReference type="PANTHER" id="PTHR32552">
    <property type="entry name" value="FERRICHROME IRON RECEPTOR-RELATED"/>
    <property type="match status" value="1"/>
</dbReference>
<dbReference type="PANTHER" id="PTHR32552:SF81">
    <property type="entry name" value="TONB-DEPENDENT OUTER MEMBRANE RECEPTOR"/>
    <property type="match status" value="1"/>
</dbReference>
<feature type="domain" description="TonB-dependent receptor-like beta-barrel" evidence="14">
    <location>
        <begin position="292"/>
        <end position="745"/>
    </location>
</feature>
<feature type="chain" id="PRO_5022020309" evidence="13">
    <location>
        <begin position="44"/>
        <end position="784"/>
    </location>
</feature>
<evidence type="ECO:0000256" key="2">
    <source>
        <dbReference type="ARBA" id="ARBA00022448"/>
    </source>
</evidence>
<feature type="domain" description="TonB-dependent receptor plug" evidence="15">
    <location>
        <begin position="95"/>
        <end position="201"/>
    </location>
</feature>
<dbReference type="InterPro" id="IPR036942">
    <property type="entry name" value="Beta-barrel_TonB_sf"/>
</dbReference>
<dbReference type="Pfam" id="PF07715">
    <property type="entry name" value="Plug"/>
    <property type="match status" value="1"/>
</dbReference>
<evidence type="ECO:0000259" key="15">
    <source>
        <dbReference type="Pfam" id="PF07715"/>
    </source>
</evidence>
<keyword evidence="10 11" id="KW-0998">Cell outer membrane</keyword>
<keyword evidence="16" id="KW-0675">Receptor</keyword>
<dbReference type="InterPro" id="IPR000531">
    <property type="entry name" value="Beta-barrel_TonB"/>
</dbReference>
<keyword evidence="13" id="KW-0732">Signal</keyword>
<proteinExistence type="inferred from homology"/>
<accession>A0A558R991</accession>
<evidence type="ECO:0000256" key="4">
    <source>
        <dbReference type="ARBA" id="ARBA00022496"/>
    </source>
</evidence>
<evidence type="ECO:0000256" key="3">
    <source>
        <dbReference type="ARBA" id="ARBA00022452"/>
    </source>
</evidence>
<keyword evidence="8 12" id="KW-0798">TonB box</keyword>
<evidence type="ECO:0000256" key="7">
    <source>
        <dbReference type="ARBA" id="ARBA00023065"/>
    </source>
</evidence>
<gene>
    <name evidence="16" type="ORF">FOY91_05830</name>
</gene>
<evidence type="ECO:0000256" key="8">
    <source>
        <dbReference type="ARBA" id="ARBA00023077"/>
    </source>
</evidence>